<evidence type="ECO:0000313" key="2">
    <source>
        <dbReference type="EMBL" id="KMU86950.1"/>
    </source>
</evidence>
<sequence length="205" mass="23153">MKERAKRWCVNGVKNKKRVNNPRRRTGTEEHWTACQSNQIVPVCKKQLFYNRGYVSKEDCAVITNRWMYLSTAYVETCNSVAAQGRLKRPGGVLLCHPFSGRERVWGRGCLRSLAVLSPFASLFVGANHGSTRDAGRPVCTILRHGRRCHWGWATSQPLTGRRETTRQRDSTAGQHGGTARRDSQPRRRQSIRPRRPGLGPDSAA</sequence>
<protein>
    <submittedName>
        <fullName evidence="2">Uncharacterized protein</fullName>
    </submittedName>
</protein>
<name>A0A0J8RPC4_COCIT</name>
<evidence type="ECO:0000256" key="1">
    <source>
        <dbReference type="SAM" id="MobiDB-lite"/>
    </source>
</evidence>
<feature type="compositionally biased region" description="Basic and acidic residues" evidence="1">
    <location>
        <begin position="161"/>
        <end position="170"/>
    </location>
</feature>
<feature type="non-terminal residue" evidence="2">
    <location>
        <position position="205"/>
    </location>
</feature>
<dbReference type="VEuPathDB" id="FungiDB:CIHG_04891"/>
<evidence type="ECO:0000313" key="3">
    <source>
        <dbReference type="Proteomes" id="UP000054563"/>
    </source>
</evidence>
<accession>A0A0J8RPC4</accession>
<feature type="region of interest" description="Disordered" evidence="1">
    <location>
        <begin position="159"/>
        <end position="205"/>
    </location>
</feature>
<feature type="compositionally biased region" description="Basic residues" evidence="1">
    <location>
        <begin position="187"/>
        <end position="196"/>
    </location>
</feature>
<gene>
    <name evidence="2" type="ORF">CIHG_04891</name>
</gene>
<dbReference type="EMBL" id="DS016995">
    <property type="protein sequence ID" value="KMU86950.1"/>
    <property type="molecule type" value="Genomic_DNA"/>
</dbReference>
<organism evidence="2 3">
    <name type="scientific">Coccidioides immitis H538.4</name>
    <dbReference type="NCBI Taxonomy" id="396776"/>
    <lineage>
        <taxon>Eukaryota</taxon>
        <taxon>Fungi</taxon>
        <taxon>Dikarya</taxon>
        <taxon>Ascomycota</taxon>
        <taxon>Pezizomycotina</taxon>
        <taxon>Eurotiomycetes</taxon>
        <taxon>Eurotiomycetidae</taxon>
        <taxon>Onygenales</taxon>
        <taxon>Onygenaceae</taxon>
        <taxon>Coccidioides</taxon>
    </lineage>
</organism>
<dbReference type="AlphaFoldDB" id="A0A0J8RPC4"/>
<reference evidence="3" key="1">
    <citation type="journal article" date="2010" name="Genome Res.">
        <title>Population genomic sequencing of Coccidioides fungi reveals recent hybridization and transposon control.</title>
        <authorList>
            <person name="Neafsey D.E."/>
            <person name="Barker B.M."/>
            <person name="Sharpton T.J."/>
            <person name="Stajich J.E."/>
            <person name="Park D.J."/>
            <person name="Whiston E."/>
            <person name="Hung C.-Y."/>
            <person name="McMahan C."/>
            <person name="White J."/>
            <person name="Sykes S."/>
            <person name="Heiman D."/>
            <person name="Young S."/>
            <person name="Zeng Q."/>
            <person name="Abouelleil A."/>
            <person name="Aftuck L."/>
            <person name="Bessette D."/>
            <person name="Brown A."/>
            <person name="FitzGerald M."/>
            <person name="Lui A."/>
            <person name="Macdonald J.P."/>
            <person name="Priest M."/>
            <person name="Orbach M.J."/>
            <person name="Galgiani J.N."/>
            <person name="Kirkland T.N."/>
            <person name="Cole G.T."/>
            <person name="Birren B.W."/>
            <person name="Henn M.R."/>
            <person name="Taylor J.W."/>
            <person name="Rounsley S.D."/>
        </authorList>
    </citation>
    <scope>NUCLEOTIDE SEQUENCE [LARGE SCALE GENOMIC DNA]</scope>
    <source>
        <strain evidence="3">H538.4</strain>
    </source>
</reference>
<proteinExistence type="predicted"/>
<dbReference type="Proteomes" id="UP000054563">
    <property type="component" value="Unassembled WGS sequence"/>
</dbReference>